<dbReference type="Pfam" id="PF14693">
    <property type="entry name" value="Ribosomal_TL5_C"/>
    <property type="match status" value="1"/>
</dbReference>
<dbReference type="InterPro" id="IPR020930">
    <property type="entry name" value="Ribosomal_uL5_bac-type"/>
</dbReference>
<dbReference type="PANTHER" id="PTHR33284">
    <property type="entry name" value="RIBOSOMAL PROTEIN L25/GLN-TRNA SYNTHETASE, ANTI-CODON-BINDING DOMAIN-CONTAINING PROTEIN"/>
    <property type="match status" value="1"/>
</dbReference>
<dbReference type="CDD" id="cd00495">
    <property type="entry name" value="Ribosomal_L25_TL5_CTC"/>
    <property type="match status" value="1"/>
</dbReference>
<evidence type="ECO:0000259" key="7">
    <source>
        <dbReference type="Pfam" id="PF14693"/>
    </source>
</evidence>
<dbReference type="GO" id="GO:0008097">
    <property type="term" value="F:5S rRNA binding"/>
    <property type="evidence" value="ECO:0007669"/>
    <property type="project" value="InterPro"/>
</dbReference>
<proteinExistence type="inferred from homology"/>
<evidence type="ECO:0000313" key="9">
    <source>
        <dbReference type="Proteomes" id="UP000650224"/>
    </source>
</evidence>
<accession>A0A8I0LBC2</accession>
<evidence type="ECO:0000313" key="8">
    <source>
        <dbReference type="EMBL" id="MBD8030692.1"/>
    </source>
</evidence>
<comment type="subunit">
    <text evidence="5">Part of the 50S ribosomal subunit; part of the 5S rRNA/L5/L18/L25 subcomplex. Contacts the 5S rRNA. Binds to the 5S rRNA independently of L5 and L18.</text>
</comment>
<evidence type="ECO:0000259" key="6">
    <source>
        <dbReference type="Pfam" id="PF01386"/>
    </source>
</evidence>
<keyword evidence="1 5" id="KW-0699">rRNA-binding</keyword>
<evidence type="ECO:0000256" key="2">
    <source>
        <dbReference type="ARBA" id="ARBA00022884"/>
    </source>
</evidence>
<dbReference type="GO" id="GO:0022625">
    <property type="term" value="C:cytosolic large ribosomal subunit"/>
    <property type="evidence" value="ECO:0007669"/>
    <property type="project" value="TreeGrafter"/>
</dbReference>
<sequence>MANKFETIEAANRTEFGKGSARRARVAGLVPAVVYGADLDNNLHLTLSHRDFAGLVRRNGVNAVMELDVEGVKQLAMIKHIDQNVLTFNIDHVDLLAITRGEKVEVEIPVIIEGQPAPNTMVVQDADTIRIEADVLNIPEELIVSVEGLELGSQITAGDIKLGEDMTLIDDAELLIVNVVLPAVEEAPAEDEEGETEGESEA</sequence>
<comment type="function">
    <text evidence="5">This is one of the proteins that binds to the 5S RNA in the ribosome where it forms part of the central protuberance.</text>
</comment>
<keyword evidence="9" id="KW-1185">Reference proteome</keyword>
<comment type="caution">
    <text evidence="8">The sequence shown here is derived from an EMBL/GenBank/DDBJ whole genome shotgun (WGS) entry which is preliminary data.</text>
</comment>
<comment type="similarity">
    <text evidence="5">Belongs to the bacterial ribosomal protein bL25 family. CTC subfamily.</text>
</comment>
<dbReference type="EMBL" id="JACSPR010000007">
    <property type="protein sequence ID" value="MBD8030692.1"/>
    <property type="molecule type" value="Genomic_DNA"/>
</dbReference>
<dbReference type="NCBIfam" id="TIGR00731">
    <property type="entry name" value="bL25_bact_ctc"/>
    <property type="match status" value="1"/>
</dbReference>
<dbReference type="SUPFAM" id="SSF50715">
    <property type="entry name" value="Ribosomal protein L25-like"/>
    <property type="match status" value="1"/>
</dbReference>
<evidence type="ECO:0000256" key="4">
    <source>
        <dbReference type="ARBA" id="ARBA00023274"/>
    </source>
</evidence>
<feature type="domain" description="Large ribosomal subunit protein bL25 L25" evidence="6">
    <location>
        <begin position="8"/>
        <end position="95"/>
    </location>
</feature>
<dbReference type="AlphaFoldDB" id="A0A8I0LBC2"/>
<dbReference type="NCBIfam" id="NF004131">
    <property type="entry name" value="PRK05618.2-1"/>
    <property type="match status" value="1"/>
</dbReference>
<protein>
    <recommendedName>
        <fullName evidence="5">Large ribosomal subunit protein bL25</fullName>
    </recommendedName>
    <alternativeName>
        <fullName evidence="5">General stress protein CTC</fullName>
    </alternativeName>
</protein>
<dbReference type="Pfam" id="PF01386">
    <property type="entry name" value="Ribosomal_L25p"/>
    <property type="match status" value="1"/>
</dbReference>
<keyword evidence="4 5" id="KW-0687">Ribonucleoprotein</keyword>
<dbReference type="GO" id="GO:0003735">
    <property type="term" value="F:structural constituent of ribosome"/>
    <property type="evidence" value="ECO:0007669"/>
    <property type="project" value="InterPro"/>
</dbReference>
<dbReference type="HAMAP" id="MF_01334">
    <property type="entry name" value="Ribosomal_bL25_CTC"/>
    <property type="match status" value="1"/>
</dbReference>
<dbReference type="InterPro" id="IPR029751">
    <property type="entry name" value="Ribosomal_L25_dom"/>
</dbReference>
<dbReference type="PANTHER" id="PTHR33284:SF1">
    <property type="entry name" value="RIBOSOMAL PROTEIN L25_GLN-TRNA SYNTHETASE, ANTI-CODON-BINDING DOMAIN-CONTAINING PROTEIN"/>
    <property type="match status" value="1"/>
</dbReference>
<dbReference type="RefSeq" id="WP_191733946.1">
    <property type="nucleotide sequence ID" value="NZ_JACSPR010000007.1"/>
</dbReference>
<feature type="domain" description="Large ribosomal subunit protein bL25 beta" evidence="7">
    <location>
        <begin position="103"/>
        <end position="182"/>
    </location>
</feature>
<dbReference type="GO" id="GO:0006412">
    <property type="term" value="P:translation"/>
    <property type="evidence" value="ECO:0007669"/>
    <property type="project" value="UniProtKB-UniRule"/>
</dbReference>
<dbReference type="InterPro" id="IPR020057">
    <property type="entry name" value="Ribosomal_bL25_b-dom"/>
</dbReference>
<gene>
    <name evidence="5" type="primary">rplY</name>
    <name evidence="5" type="synonym">ctc</name>
    <name evidence="8" type="ORF">H9627_10250</name>
</gene>
<dbReference type="InterPro" id="IPR037121">
    <property type="entry name" value="Ribosomal_bL25_C"/>
</dbReference>
<dbReference type="Gene3D" id="2.170.120.20">
    <property type="entry name" value="Ribosomal protein L25, beta domain"/>
    <property type="match status" value="1"/>
</dbReference>
<dbReference type="InterPro" id="IPR011035">
    <property type="entry name" value="Ribosomal_bL25/Gln-tRNA_synth"/>
</dbReference>
<dbReference type="InterPro" id="IPR001021">
    <property type="entry name" value="Ribosomal_bL25_long"/>
</dbReference>
<dbReference type="InterPro" id="IPR020056">
    <property type="entry name" value="Rbsml_bL25/Gln-tRNA_synth_N"/>
</dbReference>
<dbReference type="Gene3D" id="2.40.240.10">
    <property type="entry name" value="Ribosomal Protein L25, Chain P"/>
    <property type="match status" value="1"/>
</dbReference>
<keyword evidence="2 5" id="KW-0694">RNA-binding</keyword>
<reference evidence="8 9" key="1">
    <citation type="submission" date="2020-08" db="EMBL/GenBank/DDBJ databases">
        <title>A Genomic Blueprint of the Chicken Gut Microbiome.</title>
        <authorList>
            <person name="Gilroy R."/>
            <person name="Ravi A."/>
            <person name="Getino M."/>
            <person name="Pursley I."/>
            <person name="Horton D.L."/>
            <person name="Alikhan N.-F."/>
            <person name="Baker D."/>
            <person name="Gharbi K."/>
            <person name="Hall N."/>
            <person name="Watson M."/>
            <person name="Adriaenssens E.M."/>
            <person name="Foster-Nyarko E."/>
            <person name="Jarju S."/>
            <person name="Secka A."/>
            <person name="Antonio M."/>
            <person name="Oren A."/>
            <person name="Chaudhuri R."/>
            <person name="La Ragione R.M."/>
            <person name="Hildebrand F."/>
            <person name="Pallen M.J."/>
        </authorList>
    </citation>
    <scope>NUCLEOTIDE SEQUENCE [LARGE SCALE GENOMIC DNA]</scope>
    <source>
        <strain evidence="8 9">Sa1YVA5</strain>
    </source>
</reference>
<keyword evidence="3 5" id="KW-0689">Ribosomal protein</keyword>
<organism evidence="8 9">
    <name type="scientific">Corynebacterium gallinarum</name>
    <dbReference type="NCBI Taxonomy" id="2762214"/>
    <lineage>
        <taxon>Bacteria</taxon>
        <taxon>Bacillati</taxon>
        <taxon>Actinomycetota</taxon>
        <taxon>Actinomycetes</taxon>
        <taxon>Mycobacteriales</taxon>
        <taxon>Corynebacteriaceae</taxon>
        <taxon>Corynebacterium</taxon>
    </lineage>
</organism>
<dbReference type="Proteomes" id="UP000650224">
    <property type="component" value="Unassembled WGS sequence"/>
</dbReference>
<name>A0A8I0LBC2_9CORY</name>
<evidence type="ECO:0000256" key="3">
    <source>
        <dbReference type="ARBA" id="ARBA00022980"/>
    </source>
</evidence>
<evidence type="ECO:0000256" key="1">
    <source>
        <dbReference type="ARBA" id="ARBA00022730"/>
    </source>
</evidence>
<evidence type="ECO:0000256" key="5">
    <source>
        <dbReference type="HAMAP-Rule" id="MF_01334"/>
    </source>
</evidence>